<organism evidence="1">
    <name type="scientific">hydrothermal vent metagenome</name>
    <dbReference type="NCBI Taxonomy" id="652676"/>
    <lineage>
        <taxon>unclassified sequences</taxon>
        <taxon>metagenomes</taxon>
        <taxon>ecological metagenomes</taxon>
    </lineage>
</organism>
<dbReference type="InterPro" id="IPR018588">
    <property type="entry name" value="Dihaem_cytochrome-c"/>
</dbReference>
<reference evidence="1" key="1">
    <citation type="submission" date="2018-06" db="EMBL/GenBank/DDBJ databases">
        <authorList>
            <person name="Zhirakovskaya E."/>
        </authorList>
    </citation>
    <scope>NUCLEOTIDE SEQUENCE</scope>
</reference>
<dbReference type="EMBL" id="UOGC01000022">
    <property type="protein sequence ID" value="VAX16234.1"/>
    <property type="molecule type" value="Genomic_DNA"/>
</dbReference>
<proteinExistence type="predicted"/>
<name>A0A3B1BWN1_9ZZZZ</name>
<protein>
    <submittedName>
        <fullName evidence="1">Diheme cytochrome c</fullName>
    </submittedName>
</protein>
<dbReference type="AlphaFoldDB" id="A0A3B1BWN1"/>
<dbReference type="Pfam" id="PF09626">
    <property type="entry name" value="DHC"/>
    <property type="match status" value="1"/>
</dbReference>
<gene>
    <name evidence="1" type="ORF">MNBD_NITROSPINAE01-839</name>
</gene>
<accession>A0A3B1BWN1</accession>
<sequence length="210" mass="23370">MKNSKLKLSMMFFALTVGLAAIAGQAIADNDGDDDGYRGRGYNNGDDDNRKGGFFGGENRFRGKADVATVAGVLYKKECGSCHFAYQPGLLPSRSWEKIMAGLEDHFGDNAELLEEDQVEITRYLIVNSADYSTYKASIKISSSLAGSSPMRITETPYFVKEHNEIPVRMWKNNPKVKSLSYCDRCHTNAKAGSFNEHDVKIPGFEQWDD</sequence>
<evidence type="ECO:0000313" key="1">
    <source>
        <dbReference type="EMBL" id="VAX16234.1"/>
    </source>
</evidence>